<sequence>MNILEICVCLRKIIFDLISYHSVFKQQGNIQTCKTTHYYINLNLMKWELPVIAKNSERNDECIDFTMIMTSRNNTSISNFVGGFRCKSEYAWFIIEFQKNREKQKKNDGKTRIFTQNQFSTKSIFLYGCNSKTNHCKYLKFSPNVYVSVTYIQP</sequence>
<organism evidence="1 2">
    <name type="scientific">Aphis craccivora</name>
    <name type="common">Cowpea aphid</name>
    <dbReference type="NCBI Taxonomy" id="307492"/>
    <lineage>
        <taxon>Eukaryota</taxon>
        <taxon>Metazoa</taxon>
        <taxon>Ecdysozoa</taxon>
        <taxon>Arthropoda</taxon>
        <taxon>Hexapoda</taxon>
        <taxon>Insecta</taxon>
        <taxon>Pterygota</taxon>
        <taxon>Neoptera</taxon>
        <taxon>Paraneoptera</taxon>
        <taxon>Hemiptera</taxon>
        <taxon>Sternorrhyncha</taxon>
        <taxon>Aphidomorpha</taxon>
        <taxon>Aphidoidea</taxon>
        <taxon>Aphididae</taxon>
        <taxon>Aphidini</taxon>
        <taxon>Aphis</taxon>
        <taxon>Aphis</taxon>
    </lineage>
</organism>
<comment type="caution">
    <text evidence="1">The sequence shown here is derived from an EMBL/GenBank/DDBJ whole genome shotgun (WGS) entry which is preliminary data.</text>
</comment>
<proteinExistence type="predicted"/>
<evidence type="ECO:0000313" key="1">
    <source>
        <dbReference type="EMBL" id="KAF0760900.1"/>
    </source>
</evidence>
<dbReference type="Proteomes" id="UP000478052">
    <property type="component" value="Unassembled WGS sequence"/>
</dbReference>
<gene>
    <name evidence="1" type="ORF">FWK35_00011277</name>
</gene>
<evidence type="ECO:0000313" key="2">
    <source>
        <dbReference type="Proteomes" id="UP000478052"/>
    </source>
</evidence>
<accession>A0A6G0YTB1</accession>
<name>A0A6G0YTB1_APHCR</name>
<keyword evidence="2" id="KW-1185">Reference proteome</keyword>
<dbReference type="AlphaFoldDB" id="A0A6G0YTB1"/>
<reference evidence="1 2" key="1">
    <citation type="submission" date="2019-08" db="EMBL/GenBank/DDBJ databases">
        <title>Whole genome of Aphis craccivora.</title>
        <authorList>
            <person name="Voronova N.V."/>
            <person name="Shulinski R.S."/>
            <person name="Bandarenka Y.V."/>
            <person name="Zhorov D.G."/>
            <person name="Warner D."/>
        </authorList>
    </citation>
    <scope>NUCLEOTIDE SEQUENCE [LARGE SCALE GENOMIC DNA]</scope>
    <source>
        <strain evidence="1">180601</strain>
        <tissue evidence="1">Whole Body</tissue>
    </source>
</reference>
<dbReference type="EMBL" id="VUJU01002544">
    <property type="protein sequence ID" value="KAF0760900.1"/>
    <property type="molecule type" value="Genomic_DNA"/>
</dbReference>
<protein>
    <submittedName>
        <fullName evidence="1">Uncharacterized protein</fullName>
    </submittedName>
</protein>